<comment type="pathway">
    <text evidence="3">Cofactor biosynthesis; adenosylcobalamin biosynthesis.</text>
</comment>
<sequence>MLEHGGNLLEYSRRYQIPVAEWLDLSTGVSPFAYPCPSIPSAVWNRLPELNDGLEEAAAGYYGCEPLLAVAGSQAAIMALPEVIATQRGELGVVLLPRVGYKEHQYAWQHFIGPNGAKWQIEFYDTAPSEAQLARADVIVAINPNNPTGVMLPIETLQQWQSQLQQRQGLLIVDEAFIDCTPRHSLLSRQLGDNVVVLRSVGKFFGLAGARVGFLFGNHLLLDAIALKLGPWTIPGPSRWVTREALLDQQWQRRMRQQLAGYSSRLRTLLTCYFSTPVSGSELFQTVGLHDAPIVHQQLCRHAVLTRLCDEKNALRFGLPRDESEWQRLDVVLKAITQSV</sequence>
<comment type="caution">
    <text evidence="11">The sequence shown here is derived from an EMBL/GenBank/DDBJ whole genome shotgun (WGS) entry which is preliminary data.</text>
</comment>
<dbReference type="InterPro" id="IPR004839">
    <property type="entry name" value="Aminotransferase_I/II_large"/>
</dbReference>
<keyword evidence="7" id="KW-0456">Lyase</keyword>
<evidence type="ECO:0000313" key="11">
    <source>
        <dbReference type="EMBL" id="OLQ80541.1"/>
    </source>
</evidence>
<dbReference type="PANTHER" id="PTHR42885">
    <property type="entry name" value="HISTIDINOL-PHOSPHATE AMINOTRANSFERASE-RELATED"/>
    <property type="match status" value="1"/>
</dbReference>
<dbReference type="InterPro" id="IPR015424">
    <property type="entry name" value="PyrdxlP-dep_Trfase"/>
</dbReference>
<dbReference type="GO" id="GO:0009236">
    <property type="term" value="P:cobalamin biosynthetic process"/>
    <property type="evidence" value="ECO:0007669"/>
    <property type="project" value="UniProtKB-UniPathway"/>
</dbReference>
<dbReference type="GO" id="GO:0048472">
    <property type="term" value="F:threonine-phosphate decarboxylase activity"/>
    <property type="evidence" value="ECO:0007669"/>
    <property type="project" value="UniProtKB-EC"/>
</dbReference>
<dbReference type="InterPro" id="IPR005860">
    <property type="entry name" value="CobD"/>
</dbReference>
<organism evidence="11 12">
    <name type="scientific">Photobacterium proteolyticum</name>
    <dbReference type="NCBI Taxonomy" id="1903952"/>
    <lineage>
        <taxon>Bacteria</taxon>
        <taxon>Pseudomonadati</taxon>
        <taxon>Pseudomonadota</taxon>
        <taxon>Gammaproteobacteria</taxon>
        <taxon>Vibrionales</taxon>
        <taxon>Vibrionaceae</taxon>
        <taxon>Photobacterium</taxon>
    </lineage>
</organism>
<dbReference type="RefSeq" id="WP_075762261.1">
    <property type="nucleotide sequence ID" value="NZ_MJIL01000046.1"/>
</dbReference>
<accession>A0A1Q9GYZ9</accession>
<dbReference type="InterPro" id="IPR015422">
    <property type="entry name" value="PyrdxlP-dep_Trfase_small"/>
</dbReference>
<dbReference type="PANTHER" id="PTHR42885:SF1">
    <property type="entry name" value="THREONINE-PHOSPHATE DECARBOXYLASE"/>
    <property type="match status" value="1"/>
</dbReference>
<evidence type="ECO:0000313" key="12">
    <source>
        <dbReference type="Proteomes" id="UP000186905"/>
    </source>
</evidence>
<dbReference type="AlphaFoldDB" id="A0A1Q9GYZ9"/>
<dbReference type="EC" id="4.1.1.81" evidence="4"/>
<dbReference type="InterPro" id="IPR015421">
    <property type="entry name" value="PyrdxlP-dep_Trfase_major"/>
</dbReference>
<proteinExistence type="predicted"/>
<name>A0A1Q9GYZ9_9GAMM</name>
<dbReference type="GO" id="GO:0030170">
    <property type="term" value="F:pyridoxal phosphate binding"/>
    <property type="evidence" value="ECO:0007669"/>
    <property type="project" value="InterPro"/>
</dbReference>
<feature type="domain" description="Aminotransferase class I/classII large" evidence="10">
    <location>
        <begin position="54"/>
        <end position="302"/>
    </location>
</feature>
<dbReference type="SUPFAM" id="SSF53383">
    <property type="entry name" value="PLP-dependent transferases"/>
    <property type="match status" value="1"/>
</dbReference>
<evidence type="ECO:0000256" key="8">
    <source>
        <dbReference type="ARBA" id="ARBA00029996"/>
    </source>
</evidence>
<keyword evidence="12" id="KW-1185">Reference proteome</keyword>
<dbReference type="STRING" id="1903952.BIT28_15825"/>
<comment type="catalytic activity">
    <reaction evidence="9">
        <text>O-phospho-L-threonine + H(+) = (R)-1-aminopropan-2-yl phosphate + CO2</text>
        <dbReference type="Rhea" id="RHEA:11492"/>
        <dbReference type="ChEBI" id="CHEBI:15378"/>
        <dbReference type="ChEBI" id="CHEBI:16526"/>
        <dbReference type="ChEBI" id="CHEBI:58563"/>
        <dbReference type="ChEBI" id="CHEBI:58675"/>
        <dbReference type="EC" id="4.1.1.81"/>
    </reaction>
</comment>
<evidence type="ECO:0000256" key="3">
    <source>
        <dbReference type="ARBA" id="ARBA00004953"/>
    </source>
</evidence>
<evidence type="ECO:0000256" key="2">
    <source>
        <dbReference type="ARBA" id="ARBA00003444"/>
    </source>
</evidence>
<comment type="function">
    <text evidence="2">Decarboxylates L-threonine-O-3-phosphate to yield (R)-1-amino-2-propanol O-2-phosphate, the precursor for the linkage between the nucleotide loop and the corrin ring in cobalamin.</text>
</comment>
<dbReference type="Proteomes" id="UP000186905">
    <property type="component" value="Unassembled WGS sequence"/>
</dbReference>
<evidence type="ECO:0000256" key="5">
    <source>
        <dbReference type="ARBA" id="ARBA00022573"/>
    </source>
</evidence>
<dbReference type="Gene3D" id="3.40.640.10">
    <property type="entry name" value="Type I PLP-dependent aspartate aminotransferase-like (Major domain)"/>
    <property type="match status" value="1"/>
</dbReference>
<keyword evidence="6" id="KW-0663">Pyridoxal phosphate</keyword>
<dbReference type="InterPro" id="IPR004838">
    <property type="entry name" value="NHTrfase_class1_PyrdxlP-BS"/>
</dbReference>
<gene>
    <name evidence="11" type="ORF">BIT28_15825</name>
</gene>
<dbReference type="Gene3D" id="3.90.1150.10">
    <property type="entry name" value="Aspartate Aminotransferase, domain 1"/>
    <property type="match status" value="1"/>
</dbReference>
<dbReference type="PROSITE" id="PS00105">
    <property type="entry name" value="AA_TRANSFER_CLASS_1"/>
    <property type="match status" value="1"/>
</dbReference>
<evidence type="ECO:0000256" key="9">
    <source>
        <dbReference type="ARBA" id="ARBA00048531"/>
    </source>
</evidence>
<evidence type="ECO:0000259" key="10">
    <source>
        <dbReference type="Pfam" id="PF00155"/>
    </source>
</evidence>
<protein>
    <recommendedName>
        <fullName evidence="4">threonine-phosphate decarboxylase</fullName>
        <ecNumber evidence="4">4.1.1.81</ecNumber>
    </recommendedName>
    <alternativeName>
        <fullName evidence="8">L-threonine-O-3-phosphate decarboxylase</fullName>
    </alternativeName>
</protein>
<evidence type="ECO:0000256" key="4">
    <source>
        <dbReference type="ARBA" id="ARBA00012285"/>
    </source>
</evidence>
<evidence type="ECO:0000256" key="1">
    <source>
        <dbReference type="ARBA" id="ARBA00001933"/>
    </source>
</evidence>
<dbReference type="EMBL" id="MJIL01000046">
    <property type="protein sequence ID" value="OLQ80541.1"/>
    <property type="molecule type" value="Genomic_DNA"/>
</dbReference>
<evidence type="ECO:0000256" key="6">
    <source>
        <dbReference type="ARBA" id="ARBA00022898"/>
    </source>
</evidence>
<evidence type="ECO:0000256" key="7">
    <source>
        <dbReference type="ARBA" id="ARBA00023239"/>
    </source>
</evidence>
<dbReference type="UniPathway" id="UPA00148"/>
<comment type="cofactor">
    <cofactor evidence="1">
        <name>pyridoxal 5'-phosphate</name>
        <dbReference type="ChEBI" id="CHEBI:597326"/>
    </cofactor>
</comment>
<dbReference type="NCBIfam" id="TIGR01140">
    <property type="entry name" value="L_thr_O3P_dcar"/>
    <property type="match status" value="1"/>
</dbReference>
<dbReference type="Pfam" id="PF00155">
    <property type="entry name" value="Aminotran_1_2"/>
    <property type="match status" value="1"/>
</dbReference>
<reference evidence="11 12" key="1">
    <citation type="submission" date="2016-09" db="EMBL/GenBank/DDBJ databases">
        <title>Photobacterium proteolyticum sp. nov. a protease producing bacterium isolated from ocean sediments of Laizhou Bay.</title>
        <authorList>
            <person name="Li Y."/>
        </authorList>
    </citation>
    <scope>NUCLEOTIDE SEQUENCE [LARGE SCALE GENOMIC DNA]</scope>
    <source>
        <strain evidence="11 12">13-12</strain>
    </source>
</reference>
<keyword evidence="5" id="KW-0169">Cobalamin biosynthesis</keyword>